<dbReference type="InParanoid" id="A0A0V0QC53"/>
<organism evidence="3 4">
    <name type="scientific">Pseudocohnilembus persalinus</name>
    <name type="common">Ciliate</name>
    <dbReference type="NCBI Taxonomy" id="266149"/>
    <lineage>
        <taxon>Eukaryota</taxon>
        <taxon>Sar</taxon>
        <taxon>Alveolata</taxon>
        <taxon>Ciliophora</taxon>
        <taxon>Intramacronucleata</taxon>
        <taxon>Oligohymenophorea</taxon>
        <taxon>Scuticociliatia</taxon>
        <taxon>Philasterida</taxon>
        <taxon>Pseudocohnilembidae</taxon>
        <taxon>Pseudocohnilembus</taxon>
    </lineage>
</organism>
<evidence type="ECO:0000313" key="3">
    <source>
        <dbReference type="EMBL" id="KRW99811.1"/>
    </source>
</evidence>
<dbReference type="EMBL" id="LDAU01000204">
    <property type="protein sequence ID" value="KRW99811.1"/>
    <property type="molecule type" value="Genomic_DNA"/>
</dbReference>
<proteinExistence type="inferred from homology"/>
<protein>
    <submittedName>
        <fullName evidence="3">Translation Initiation factor eIF-4e-like domain</fullName>
    </submittedName>
</protein>
<evidence type="ECO:0000256" key="2">
    <source>
        <dbReference type="SAM" id="MobiDB-lite"/>
    </source>
</evidence>
<keyword evidence="1" id="KW-0648">Protein biosynthesis</keyword>
<comment type="caution">
    <text evidence="3">The sequence shown here is derived from an EMBL/GenBank/DDBJ whole genome shotgun (WGS) entry which is preliminary data.</text>
</comment>
<dbReference type="GO" id="GO:0003743">
    <property type="term" value="F:translation initiation factor activity"/>
    <property type="evidence" value="ECO:0007669"/>
    <property type="project" value="UniProtKB-KW"/>
</dbReference>
<evidence type="ECO:0000313" key="4">
    <source>
        <dbReference type="Proteomes" id="UP000054937"/>
    </source>
</evidence>
<feature type="compositionally biased region" description="Low complexity" evidence="2">
    <location>
        <begin position="34"/>
        <end position="48"/>
    </location>
</feature>
<keyword evidence="1 3" id="KW-0396">Initiation factor</keyword>
<keyword evidence="4" id="KW-1185">Reference proteome</keyword>
<dbReference type="SUPFAM" id="SSF55418">
    <property type="entry name" value="eIF4e-like"/>
    <property type="match status" value="1"/>
</dbReference>
<feature type="region of interest" description="Disordered" evidence="2">
    <location>
        <begin position="27"/>
        <end position="113"/>
    </location>
</feature>
<dbReference type="GO" id="GO:0000340">
    <property type="term" value="F:RNA 7-methylguanosine cap binding"/>
    <property type="evidence" value="ECO:0007669"/>
    <property type="project" value="TreeGrafter"/>
</dbReference>
<sequence>MTSFNNDFSQIEVKTIDNIETNQAVSKANDLATQQSNNQPLQQQNNKNKSIEIYKELESEETNDSKGEEEQENEEFNEKKHHKISFDTQKTHENTENQQNNKNTNNNNQDNQQTNIQNQNIHQEKDHYLSQELVFLYQPRMKIDKSENAQFIHKEYQYTVHTIGRIKSIEDYLSIYLQMEPPSKWNDDIKIGLFKKNEEPKWELYQKGGCLIMKFPKNLCLEVMDQIWEETLISIIGDHIKQSNKIVYDNIVGILMNIRFKENFLEIWLKDSHLKFETALEIKNYLDICDKQPFYFKLHQKSIQKQSLKKEMEKLKYDDATKSYKIYQCSKKKRI</sequence>
<comment type="similarity">
    <text evidence="1">Belongs to the eukaryotic initiation factor 4E family.</text>
</comment>
<feature type="compositionally biased region" description="Low complexity" evidence="2">
    <location>
        <begin position="96"/>
        <end position="113"/>
    </location>
</feature>
<dbReference type="InterPro" id="IPR023398">
    <property type="entry name" value="TIF_eIF4e-like"/>
</dbReference>
<dbReference type="GO" id="GO:0016281">
    <property type="term" value="C:eukaryotic translation initiation factor 4F complex"/>
    <property type="evidence" value="ECO:0007669"/>
    <property type="project" value="TreeGrafter"/>
</dbReference>
<dbReference type="InterPro" id="IPR001040">
    <property type="entry name" value="TIF_eIF_4E"/>
</dbReference>
<dbReference type="AlphaFoldDB" id="A0A0V0QC53"/>
<reference evidence="3 4" key="1">
    <citation type="journal article" date="2015" name="Sci. Rep.">
        <title>Genome of the facultative scuticociliatosis pathogen Pseudocohnilembus persalinus provides insight into its virulence through horizontal gene transfer.</title>
        <authorList>
            <person name="Xiong J."/>
            <person name="Wang G."/>
            <person name="Cheng J."/>
            <person name="Tian M."/>
            <person name="Pan X."/>
            <person name="Warren A."/>
            <person name="Jiang C."/>
            <person name="Yuan D."/>
            <person name="Miao W."/>
        </authorList>
    </citation>
    <scope>NUCLEOTIDE SEQUENCE [LARGE SCALE GENOMIC DNA]</scope>
    <source>
        <strain evidence="3">36N120E</strain>
    </source>
</reference>
<dbReference type="OrthoDB" id="590761at2759"/>
<dbReference type="Gene3D" id="3.30.760.10">
    <property type="entry name" value="RNA Cap, Translation Initiation Factor Eif4e"/>
    <property type="match status" value="1"/>
</dbReference>
<dbReference type="Proteomes" id="UP000054937">
    <property type="component" value="Unassembled WGS sequence"/>
</dbReference>
<feature type="compositionally biased region" description="Basic and acidic residues" evidence="2">
    <location>
        <begin position="49"/>
        <end position="68"/>
    </location>
</feature>
<dbReference type="PANTHER" id="PTHR11960:SF18">
    <property type="entry name" value="EUKARYOTIC TRANSLATION INITIATION FACTOR 4E HOMOLOGOUS PROTEIN, ISOFORM B"/>
    <property type="match status" value="1"/>
</dbReference>
<name>A0A0V0QC53_PSEPJ</name>
<evidence type="ECO:0000256" key="1">
    <source>
        <dbReference type="RuleBase" id="RU004374"/>
    </source>
</evidence>
<dbReference type="OMA" id="KTHENTE"/>
<accession>A0A0V0QC53</accession>
<dbReference type="Pfam" id="PF01652">
    <property type="entry name" value="IF4E"/>
    <property type="match status" value="1"/>
</dbReference>
<keyword evidence="1" id="KW-0694">RNA-binding</keyword>
<dbReference type="PANTHER" id="PTHR11960">
    <property type="entry name" value="EUKARYOTIC TRANSLATION INITIATION FACTOR 4E RELATED"/>
    <property type="match status" value="1"/>
</dbReference>
<gene>
    <name evidence="3" type="ORF">PPERSA_07888</name>
</gene>